<gene>
    <name evidence="1" type="ORF">PACLA_8A009165</name>
</gene>
<sequence length="161" mass="18397">MQYLEQVDSLLHIINACRSGDWEGYLAALENIIKYFFAHDLYARLMPVHLAQMNALEQDDPVTWEALKVGEFVVAKSEVPFTYLFTDQTLEQKIKGLKRHGGMVGLSQDETGLDRLVTTTPHLARIVKQYLNSFPKESSSSQRNEAHYVSQGDFVFVKDQE</sequence>
<accession>A0A6S7K5X9</accession>
<evidence type="ECO:0000313" key="2">
    <source>
        <dbReference type="Proteomes" id="UP001152795"/>
    </source>
</evidence>
<dbReference type="AlphaFoldDB" id="A0A6S7K5X9"/>
<organism evidence="1 2">
    <name type="scientific">Paramuricea clavata</name>
    <name type="common">Red gorgonian</name>
    <name type="synonym">Violescent sea-whip</name>
    <dbReference type="NCBI Taxonomy" id="317549"/>
    <lineage>
        <taxon>Eukaryota</taxon>
        <taxon>Metazoa</taxon>
        <taxon>Cnidaria</taxon>
        <taxon>Anthozoa</taxon>
        <taxon>Octocorallia</taxon>
        <taxon>Malacalcyonacea</taxon>
        <taxon>Plexauridae</taxon>
        <taxon>Paramuricea</taxon>
    </lineage>
</organism>
<evidence type="ECO:0000313" key="1">
    <source>
        <dbReference type="EMBL" id="CAB4023653.1"/>
    </source>
</evidence>
<dbReference type="EMBL" id="CACRXK020012610">
    <property type="protein sequence ID" value="CAB4023653.1"/>
    <property type="molecule type" value="Genomic_DNA"/>
</dbReference>
<name>A0A6S7K5X9_PARCT</name>
<dbReference type="PANTHER" id="PTHR47018">
    <property type="entry name" value="CXC DOMAIN-CONTAINING PROTEIN-RELATED"/>
    <property type="match status" value="1"/>
</dbReference>
<dbReference type="PANTHER" id="PTHR47018:SF3">
    <property type="entry name" value="MYCBP-ASSOCIATED PROTEIN"/>
    <property type="match status" value="1"/>
</dbReference>
<dbReference type="OrthoDB" id="5989852at2759"/>
<proteinExistence type="predicted"/>
<comment type="caution">
    <text evidence="1">The sequence shown here is derived from an EMBL/GenBank/DDBJ whole genome shotgun (WGS) entry which is preliminary data.</text>
</comment>
<reference evidence="1" key="1">
    <citation type="submission" date="2020-04" db="EMBL/GenBank/DDBJ databases">
        <authorList>
            <person name="Alioto T."/>
            <person name="Alioto T."/>
            <person name="Gomez Garrido J."/>
        </authorList>
    </citation>
    <scope>NUCLEOTIDE SEQUENCE</scope>
    <source>
        <strain evidence="1">A484AB</strain>
    </source>
</reference>
<keyword evidence="2" id="KW-1185">Reference proteome</keyword>
<protein>
    <submittedName>
        <fullName evidence="1">Uncharacterized protein</fullName>
    </submittedName>
</protein>
<dbReference type="Proteomes" id="UP001152795">
    <property type="component" value="Unassembled WGS sequence"/>
</dbReference>